<sequence>MVRCGISVIIIPSPGPLTSKYLQIEIKYLYLQYS</sequence>
<proteinExistence type="predicted"/>
<reference evidence="1" key="1">
    <citation type="journal article" date="2021" name="Proc. Natl. Acad. Sci. U.S.A.">
        <title>A Catalog of Tens of Thousands of Viruses from Human Metagenomes Reveals Hidden Associations with Chronic Diseases.</title>
        <authorList>
            <person name="Tisza M.J."/>
            <person name="Buck C.B."/>
        </authorList>
    </citation>
    <scope>NUCLEOTIDE SEQUENCE</scope>
    <source>
        <strain evidence="1">CtDAq1</strain>
    </source>
</reference>
<organism evidence="1">
    <name type="scientific">CrAss-like virus sp. ctDAq1</name>
    <dbReference type="NCBI Taxonomy" id="2826822"/>
    <lineage>
        <taxon>Viruses</taxon>
        <taxon>Duplodnaviria</taxon>
        <taxon>Heunggongvirae</taxon>
        <taxon>Uroviricota</taxon>
        <taxon>Caudoviricetes</taxon>
        <taxon>Crassvirales</taxon>
    </lineage>
</organism>
<evidence type="ECO:0000313" key="1">
    <source>
        <dbReference type="EMBL" id="DAE22440.1"/>
    </source>
</evidence>
<protein>
    <submittedName>
        <fullName evidence="1">Uncharacterized protein</fullName>
    </submittedName>
</protein>
<name>A0A8S5QTM4_9CAUD</name>
<dbReference type="EMBL" id="BK015733">
    <property type="protein sequence ID" value="DAE22440.1"/>
    <property type="molecule type" value="Genomic_DNA"/>
</dbReference>
<accession>A0A8S5QTM4</accession>